<keyword evidence="2" id="KW-1185">Reference proteome</keyword>
<gene>
    <name evidence="1" type="ORF">IT775_02850</name>
</gene>
<protein>
    <submittedName>
        <fullName evidence="1">DUF2793 domain-containing protein</fullName>
    </submittedName>
</protein>
<organism evidence="1 2">
    <name type="scientific">Thalassovita aquimarina</name>
    <dbReference type="NCBI Taxonomy" id="2785917"/>
    <lineage>
        <taxon>Bacteria</taxon>
        <taxon>Pseudomonadati</taxon>
        <taxon>Pseudomonadota</taxon>
        <taxon>Alphaproteobacteria</taxon>
        <taxon>Rhodobacterales</taxon>
        <taxon>Roseobacteraceae</taxon>
        <taxon>Thalassovita</taxon>
    </lineage>
</organism>
<evidence type="ECO:0000313" key="1">
    <source>
        <dbReference type="EMBL" id="MBR9650060.1"/>
    </source>
</evidence>
<sequence length="289" mass="30250">MRVYSEGNWVTQFQNLGGLGIGSVSDPTNRLSVAAEASLFSHEGNDHRIKVNKAGTADTAALLFQSNWTGHAEMGLAGDTRFSVKVSADGSAWQEALAIDPALQSISLAPAGMERLRLKDTELALNVPISGAAVQSSATDTTAGRLALAQHAYGPGNLLGGVAQMAGVPTGAVIEQGSNANGHYMRLADGTQICWHEFTETGLAVTTPYGSLYRSGTIAAPTFPAAFASAAGLVTVFRGHFATNIDGWLVANGVPSATALTVGSLRAISAISRTEDFRWHYLAIGRWFT</sequence>
<name>A0ABS5HM64_9RHOB</name>
<dbReference type="Proteomes" id="UP001195941">
    <property type="component" value="Unassembled WGS sequence"/>
</dbReference>
<evidence type="ECO:0000313" key="2">
    <source>
        <dbReference type="Proteomes" id="UP001195941"/>
    </source>
</evidence>
<reference evidence="1 2" key="1">
    <citation type="journal article" date="2021" name="Arch. Microbiol.">
        <title>Thalassobius aquimarinus sp. nov., isolated from the Sea of Japan seashore.</title>
        <authorList>
            <person name="Kurilenko V.V."/>
            <person name="Romanenko L.A."/>
            <person name="Chernysheva N.Y."/>
            <person name="Velansky P.V."/>
            <person name="Tekutyeva L.A."/>
            <person name="Isaeva M.P."/>
            <person name="Mikhailov V.V."/>
        </authorList>
    </citation>
    <scope>NUCLEOTIDE SEQUENCE [LARGE SCALE GENOMIC DNA]</scope>
    <source>
        <strain evidence="1 2">KMM 8518</strain>
    </source>
</reference>
<dbReference type="RefSeq" id="WP_212699574.1">
    <property type="nucleotide sequence ID" value="NZ_JADMKU010000002.1"/>
</dbReference>
<proteinExistence type="predicted"/>
<dbReference type="EMBL" id="JADMKU010000002">
    <property type="protein sequence ID" value="MBR9650060.1"/>
    <property type="molecule type" value="Genomic_DNA"/>
</dbReference>
<comment type="caution">
    <text evidence="1">The sequence shown here is derived from an EMBL/GenBank/DDBJ whole genome shotgun (WGS) entry which is preliminary data.</text>
</comment>
<accession>A0ABS5HM64</accession>